<feature type="transmembrane region" description="Helical" evidence="1">
    <location>
        <begin position="420"/>
        <end position="439"/>
    </location>
</feature>
<dbReference type="OrthoDB" id="188880at2"/>
<keyword evidence="1" id="KW-1133">Transmembrane helix</keyword>
<gene>
    <name evidence="2" type="ORF">Verru16b_01601</name>
</gene>
<evidence type="ECO:0000313" key="2">
    <source>
        <dbReference type="EMBL" id="AOS44538.1"/>
    </source>
</evidence>
<feature type="transmembrane region" description="Helical" evidence="1">
    <location>
        <begin position="51"/>
        <end position="69"/>
    </location>
</feature>
<feature type="transmembrane region" description="Helical" evidence="1">
    <location>
        <begin position="222"/>
        <end position="242"/>
    </location>
</feature>
<feature type="transmembrane region" description="Helical" evidence="1">
    <location>
        <begin position="446"/>
        <end position="463"/>
    </location>
</feature>
<dbReference type="RefSeq" id="WP_069961776.1">
    <property type="nucleotide sequence ID" value="NZ_CP016094.1"/>
</dbReference>
<feature type="transmembrane region" description="Helical" evidence="1">
    <location>
        <begin position="389"/>
        <end position="408"/>
    </location>
</feature>
<feature type="transmembrane region" description="Helical" evidence="1">
    <location>
        <begin position="267"/>
        <end position="283"/>
    </location>
</feature>
<feature type="transmembrane region" description="Helical" evidence="1">
    <location>
        <begin position="290"/>
        <end position="308"/>
    </location>
</feature>
<feature type="transmembrane region" description="Helical" evidence="1">
    <location>
        <begin position="173"/>
        <end position="191"/>
    </location>
</feature>
<feature type="transmembrane region" description="Helical" evidence="1">
    <location>
        <begin position="20"/>
        <end position="39"/>
    </location>
</feature>
<feature type="transmembrane region" description="Helical" evidence="1">
    <location>
        <begin position="197"/>
        <end position="215"/>
    </location>
</feature>
<dbReference type="Proteomes" id="UP000095228">
    <property type="component" value="Chromosome"/>
</dbReference>
<sequence length="592" mass="66057">MEFRRTALAAWLSRPESRLAALGLSAVAAVWWGFVGVGVRPAEQFLMRGGYHVMTLTFGLWLFALARLWRERGPEALAWPVRERLPALALIAVCCTVALVHENFRSKILYDEYVLQSTAFNMHYFRDVGVMVRGYDLLGTFVSLDNYLDKRPYFYPYLISLVHGLSGYRPANAIAVNVLLLPVCLGLAYWLGRGLAGWRGGLLAAGLLGTLPLLAQNATGSGMELTNLTMLLACVVLAGAWLERPDETRLTAFVLAGVLLTQCRYESALYVVAVVAVVLAGWWRARRCVVAWPVVVAPLLLMPVAWHQRVLSASPVLWEMKADQVSRFGLEYLEGNLRGVIGHLFSWNTQQANSPLLSVLGIAALLWVAAWLVWRGLRGPRAVAARHLPWLLFGAVICANTALIQFYFWGSLSDPMAARFGLPLCVLLAFAVVFLARWLDRRLPATPWLLALLAVAFLGFALPRQARHHYSNLGNDEIEWERRFVADRAPVSRLIITNKSSLPWLMEQTPSILLPRARILEDRLRLHLARRTFGEILVMQSLRPTNARGGHQLVPEEELPPGFALEFITEKRFGTKIARISRLVAVTKGGEG</sequence>
<dbReference type="AlphaFoldDB" id="A0A1D8AUI5"/>
<feature type="transmembrane region" description="Helical" evidence="1">
    <location>
        <begin position="356"/>
        <end position="377"/>
    </location>
</feature>
<evidence type="ECO:0000313" key="3">
    <source>
        <dbReference type="Proteomes" id="UP000095228"/>
    </source>
</evidence>
<keyword evidence="1" id="KW-0472">Membrane</keyword>
<accession>A0A1D8AUI5</accession>
<dbReference type="STRING" id="1838286.Verru16b_01601"/>
<keyword evidence="3" id="KW-1185">Reference proteome</keyword>
<proteinExistence type="predicted"/>
<dbReference type="KEGG" id="obg:Verru16b_01601"/>
<protein>
    <submittedName>
        <fullName evidence="2">Uncharacterized protein</fullName>
    </submittedName>
</protein>
<dbReference type="EMBL" id="CP016094">
    <property type="protein sequence ID" value="AOS44538.1"/>
    <property type="molecule type" value="Genomic_DNA"/>
</dbReference>
<name>A0A1D8AUI5_9BACT</name>
<reference evidence="2 3" key="1">
    <citation type="submission" date="2016-06" db="EMBL/GenBank/DDBJ databases">
        <title>Three novel species with peptidoglycan cell walls form the new genus Lacunisphaera gen. nov. in the family Opitutaceae of the verrucomicrobial subdivision 4.</title>
        <authorList>
            <person name="Rast P."/>
            <person name="Gloeckner I."/>
            <person name="Jogler M."/>
            <person name="Boedeker C."/>
            <person name="Jeske O."/>
            <person name="Wiegand S."/>
            <person name="Reinhardt R."/>
            <person name="Schumann P."/>
            <person name="Rohde M."/>
            <person name="Spring S."/>
            <person name="Gloeckner F.O."/>
            <person name="Jogler C."/>
        </authorList>
    </citation>
    <scope>NUCLEOTIDE SEQUENCE [LARGE SCALE GENOMIC DNA]</scope>
    <source>
        <strain evidence="2 3">IG16b</strain>
    </source>
</reference>
<organism evidence="2 3">
    <name type="scientific">Lacunisphaera limnophila</name>
    <dbReference type="NCBI Taxonomy" id="1838286"/>
    <lineage>
        <taxon>Bacteria</taxon>
        <taxon>Pseudomonadati</taxon>
        <taxon>Verrucomicrobiota</taxon>
        <taxon>Opitutia</taxon>
        <taxon>Opitutales</taxon>
        <taxon>Opitutaceae</taxon>
        <taxon>Lacunisphaera</taxon>
    </lineage>
</organism>
<keyword evidence="1" id="KW-0812">Transmembrane</keyword>
<evidence type="ECO:0000256" key="1">
    <source>
        <dbReference type="SAM" id="Phobius"/>
    </source>
</evidence>